<dbReference type="Pfam" id="PF12804">
    <property type="entry name" value="NTP_transf_3"/>
    <property type="match status" value="1"/>
</dbReference>
<dbReference type="Gene3D" id="3.90.550.10">
    <property type="entry name" value="Spore Coat Polysaccharide Biosynthesis Protein SpsA, Chain A"/>
    <property type="match status" value="1"/>
</dbReference>
<dbReference type="GO" id="GO:0016779">
    <property type="term" value="F:nucleotidyltransferase activity"/>
    <property type="evidence" value="ECO:0007669"/>
    <property type="project" value="UniProtKB-ARBA"/>
</dbReference>
<dbReference type="HOGENOM" id="CLU_109724_0_0_6"/>
<dbReference type="InterPro" id="IPR025877">
    <property type="entry name" value="MobA-like_NTP_Trfase"/>
</dbReference>
<keyword evidence="3" id="KW-0808">Transferase</keyword>
<accession>E6WQR6</accession>
<dbReference type="EMBL" id="CP002446">
    <property type="protein sequence ID" value="ADV26515.1"/>
    <property type="molecule type" value="Genomic_DNA"/>
</dbReference>
<keyword evidence="1" id="KW-0460">Magnesium</keyword>
<dbReference type="eggNOG" id="COG1213">
    <property type="taxonomic scope" value="Bacteria"/>
</dbReference>
<feature type="domain" description="MobA-like NTP transferase" evidence="2">
    <location>
        <begin position="1"/>
        <end position="113"/>
    </location>
</feature>
<gene>
    <name evidence="3" type="ordered locus">Psesu_0659</name>
</gene>
<evidence type="ECO:0000259" key="2">
    <source>
        <dbReference type="Pfam" id="PF12804"/>
    </source>
</evidence>
<evidence type="ECO:0000313" key="4">
    <source>
        <dbReference type="Proteomes" id="UP000008632"/>
    </source>
</evidence>
<protein>
    <submittedName>
        <fullName evidence="3">Putative sugar nucleotidyltransferase</fullName>
    </submittedName>
</protein>
<proteinExistence type="predicted"/>
<dbReference type="Proteomes" id="UP000008632">
    <property type="component" value="Chromosome"/>
</dbReference>
<dbReference type="KEGG" id="psu:Psesu_0659"/>
<dbReference type="STRING" id="743721.Psesu_0659"/>
<dbReference type="SUPFAM" id="SSF53448">
    <property type="entry name" value="Nucleotide-diphospho-sugar transferases"/>
    <property type="match status" value="1"/>
</dbReference>
<dbReference type="InterPro" id="IPR029044">
    <property type="entry name" value="Nucleotide-diphossugar_trans"/>
</dbReference>
<evidence type="ECO:0000313" key="3">
    <source>
        <dbReference type="EMBL" id="ADV26515.1"/>
    </source>
</evidence>
<evidence type="ECO:0000256" key="1">
    <source>
        <dbReference type="ARBA" id="ARBA00022842"/>
    </source>
</evidence>
<name>E6WQR6_PSEUU</name>
<keyword evidence="4" id="KW-1185">Reference proteome</keyword>
<reference evidence="3 4" key="1">
    <citation type="submission" date="2011-01" db="EMBL/GenBank/DDBJ databases">
        <title>Complete sequence of Pseudoxanthomonas suwonensis 11-1.</title>
        <authorList>
            <consortium name="US DOE Joint Genome Institute"/>
            <person name="Lucas S."/>
            <person name="Copeland A."/>
            <person name="Lapidus A."/>
            <person name="Cheng J.-F."/>
            <person name="Goodwin L."/>
            <person name="Pitluck S."/>
            <person name="Teshima H."/>
            <person name="Detter J.C."/>
            <person name="Han C."/>
            <person name="Tapia R."/>
            <person name="Land M."/>
            <person name="Hauser L."/>
            <person name="Kyrpides N."/>
            <person name="Ivanova N."/>
            <person name="Ovchinnikova G."/>
            <person name="Siebers A.K."/>
            <person name="Allgaier M."/>
            <person name="Thelen M.P."/>
            <person name="Hugenholtz P."/>
            <person name="Gladden J."/>
            <person name="Woyke T."/>
        </authorList>
    </citation>
    <scope>NUCLEOTIDE SEQUENCE [LARGE SCALE GENOMIC DNA]</scope>
    <source>
        <strain evidence="4">11-1</strain>
    </source>
</reference>
<sequence>MLEINGRTVLSRLIESLRPHVKGVRVVVGYREDLVIGLCASLHRDVVIVRNPEFRTTNTVQSMAMGARGLSGKVLFLDGDLIVEPGSLSHFIAKAADVPSLVAVAPSRSENPVNVVVDGPESRMLVTRFTRDAGHPYEWANVVAGPADMMDGAEGYVFQRLEEHLPLDAALLDLREVDTPADLELAKAFALQVDEQGALRARA</sequence>
<organism evidence="3 4">
    <name type="scientific">Pseudoxanthomonas suwonensis (strain 11-1)</name>
    <dbReference type="NCBI Taxonomy" id="743721"/>
    <lineage>
        <taxon>Bacteria</taxon>
        <taxon>Pseudomonadati</taxon>
        <taxon>Pseudomonadota</taxon>
        <taxon>Gammaproteobacteria</taxon>
        <taxon>Lysobacterales</taxon>
        <taxon>Lysobacteraceae</taxon>
        <taxon>Pseudoxanthomonas</taxon>
    </lineage>
</organism>
<dbReference type="RefSeq" id="WP_013534345.1">
    <property type="nucleotide sequence ID" value="NC_014924.1"/>
</dbReference>
<dbReference type="AlphaFoldDB" id="E6WQR6"/>